<gene>
    <name evidence="1" type="ORF">HMPREF0494_0788</name>
</gene>
<dbReference type="AlphaFoldDB" id="C8P644"/>
<organism evidence="1 2">
    <name type="scientific">Limosilactobacillus antri DSM 16041</name>
    <dbReference type="NCBI Taxonomy" id="525309"/>
    <lineage>
        <taxon>Bacteria</taxon>
        <taxon>Bacillati</taxon>
        <taxon>Bacillota</taxon>
        <taxon>Bacilli</taxon>
        <taxon>Lactobacillales</taxon>
        <taxon>Lactobacillaceae</taxon>
        <taxon>Limosilactobacillus</taxon>
    </lineage>
</organism>
<dbReference type="Proteomes" id="UP000003675">
    <property type="component" value="Unassembled WGS sequence"/>
</dbReference>
<comment type="caution">
    <text evidence="1">The sequence shown here is derived from an EMBL/GenBank/DDBJ whole genome shotgun (WGS) entry which is preliminary data.</text>
</comment>
<dbReference type="HOGENOM" id="CLU_2983642_0_0_9"/>
<feature type="non-terminal residue" evidence="1">
    <location>
        <position position="1"/>
    </location>
</feature>
<dbReference type="EMBL" id="ACLL01000018">
    <property type="protein sequence ID" value="EEW54130.1"/>
    <property type="molecule type" value="Genomic_DNA"/>
</dbReference>
<evidence type="ECO:0000313" key="1">
    <source>
        <dbReference type="EMBL" id="EEW54130.1"/>
    </source>
</evidence>
<evidence type="ECO:0000313" key="2">
    <source>
        <dbReference type="Proteomes" id="UP000003675"/>
    </source>
</evidence>
<accession>C8P644</accession>
<proteinExistence type="predicted"/>
<reference evidence="1 2" key="1">
    <citation type="submission" date="2009-09" db="EMBL/GenBank/DDBJ databases">
        <authorList>
            <person name="Qin X."/>
            <person name="Bachman B."/>
            <person name="Battles P."/>
            <person name="Bell A."/>
            <person name="Bess C."/>
            <person name="Bickham C."/>
            <person name="Chaboub L."/>
            <person name="Chen D."/>
            <person name="Coyle M."/>
            <person name="Deiros D.R."/>
            <person name="Dinh H."/>
            <person name="Forbes L."/>
            <person name="Fowler G."/>
            <person name="Francisco L."/>
            <person name="Fu Q."/>
            <person name="Gubbala S."/>
            <person name="Hale W."/>
            <person name="Han Y."/>
            <person name="Hemphill L."/>
            <person name="Highlander S.K."/>
            <person name="Hirani K."/>
            <person name="Hogues M."/>
            <person name="Jackson L."/>
            <person name="Jakkamsetti A."/>
            <person name="Javaid M."/>
            <person name="Jiang H."/>
            <person name="Korchina V."/>
            <person name="Kovar C."/>
            <person name="Lara F."/>
            <person name="Lee S."/>
            <person name="Mata R."/>
            <person name="Mathew T."/>
            <person name="Moen C."/>
            <person name="Morales K."/>
            <person name="Munidasa M."/>
            <person name="Nazareth L."/>
            <person name="Ngo R."/>
            <person name="Nguyen L."/>
            <person name="Okwuonu G."/>
            <person name="Ongeri F."/>
            <person name="Patil S."/>
            <person name="Petrosino J."/>
            <person name="Pham C."/>
            <person name="Pham P."/>
            <person name="Pu L.-L."/>
            <person name="Puazo M."/>
            <person name="Raj R."/>
            <person name="Reid J."/>
            <person name="Rouhana J."/>
            <person name="Saada N."/>
            <person name="Shang Y."/>
            <person name="Simmons D."/>
            <person name="Thornton R."/>
            <person name="Warren J."/>
            <person name="Weissenberger G."/>
            <person name="Zhang J."/>
            <person name="Zhang L."/>
            <person name="Zhou C."/>
            <person name="Zhu D."/>
            <person name="Muzny D."/>
            <person name="Worley K."/>
            <person name="Gibbs R."/>
        </authorList>
    </citation>
    <scope>NUCLEOTIDE SEQUENCE [LARGE SCALE GENOMIC DNA]</scope>
    <source>
        <strain evidence="1 2">DSM 16041</strain>
    </source>
</reference>
<name>C8P644_9LACO</name>
<protein>
    <submittedName>
        <fullName evidence="1">Uncharacterized protein</fullName>
    </submittedName>
</protein>
<sequence>SETNRETEIRMISFLNGSNAEVGIDFGVPASAKRVSEFGFAEHWNPFAYCAVHILSK</sequence>